<sequence length="195" mass="21452">MRGRTSDGKPRWLVRAAQTVRSSPRLSSVGNRAVDGVQGNRTLVDVATRLFAFAGGVPVIFLKGGRGVEGVEHSERLPVVLIDAVATPAEAIPGLLADVADLQEATRGFRPLLLLDVPAFREARAYGYPMELLVPQADWAFDSDWEDYYAGRLAMIATRYRTWATVRVIDGQIEPLGRRLLTGLATYRPWDAAFL</sequence>
<keyword evidence="2" id="KW-1185">Reference proteome</keyword>
<dbReference type="Proteomes" id="UP001501475">
    <property type="component" value="Unassembled WGS sequence"/>
</dbReference>
<comment type="caution">
    <text evidence="1">The sequence shown here is derived from an EMBL/GenBank/DDBJ whole genome shotgun (WGS) entry which is preliminary data.</text>
</comment>
<dbReference type="RefSeq" id="WP_344067391.1">
    <property type="nucleotide sequence ID" value="NZ_BAAAPN010000057.1"/>
</dbReference>
<name>A0ABP4X0J6_9MICO</name>
<reference evidence="2" key="1">
    <citation type="journal article" date="2019" name="Int. J. Syst. Evol. Microbiol.">
        <title>The Global Catalogue of Microorganisms (GCM) 10K type strain sequencing project: providing services to taxonomists for standard genome sequencing and annotation.</title>
        <authorList>
            <consortium name="The Broad Institute Genomics Platform"/>
            <consortium name="The Broad Institute Genome Sequencing Center for Infectious Disease"/>
            <person name="Wu L."/>
            <person name="Ma J."/>
        </authorList>
    </citation>
    <scope>NUCLEOTIDE SEQUENCE [LARGE SCALE GENOMIC DNA]</scope>
    <source>
        <strain evidence="2">JCM 15591</strain>
    </source>
</reference>
<protein>
    <submittedName>
        <fullName evidence="1">Uncharacterized protein</fullName>
    </submittedName>
</protein>
<dbReference type="EMBL" id="BAAAPN010000057">
    <property type="protein sequence ID" value="GAA1767356.1"/>
    <property type="molecule type" value="Genomic_DNA"/>
</dbReference>
<organism evidence="1 2">
    <name type="scientific">Nostocoides vanveenii</name>
    <dbReference type="NCBI Taxonomy" id="330835"/>
    <lineage>
        <taxon>Bacteria</taxon>
        <taxon>Bacillati</taxon>
        <taxon>Actinomycetota</taxon>
        <taxon>Actinomycetes</taxon>
        <taxon>Micrococcales</taxon>
        <taxon>Intrasporangiaceae</taxon>
        <taxon>Nostocoides</taxon>
    </lineage>
</organism>
<evidence type="ECO:0000313" key="2">
    <source>
        <dbReference type="Proteomes" id="UP001501475"/>
    </source>
</evidence>
<gene>
    <name evidence="1" type="ORF">GCM10009810_27600</name>
</gene>
<accession>A0ABP4X0J6</accession>
<evidence type="ECO:0000313" key="1">
    <source>
        <dbReference type="EMBL" id="GAA1767356.1"/>
    </source>
</evidence>
<proteinExistence type="predicted"/>